<keyword evidence="4" id="KW-1185">Reference proteome</keyword>
<dbReference type="EMBL" id="CAXITT010000751">
    <property type="protein sequence ID" value="CAL1545915.1"/>
    <property type="molecule type" value="Genomic_DNA"/>
</dbReference>
<dbReference type="PANTHER" id="PTHR43762">
    <property type="entry name" value="L-GULONOLACTONE OXIDASE"/>
    <property type="match status" value="1"/>
</dbReference>
<keyword evidence="1" id="KW-0732">Signal</keyword>
<accession>A0AAV2IGG0</accession>
<proteinExistence type="predicted"/>
<feature type="chain" id="PRO_5043943080" description="FAD-binding PCMH-type domain-containing protein" evidence="1">
    <location>
        <begin position="23"/>
        <end position="592"/>
    </location>
</feature>
<gene>
    <name evidence="3" type="ORF">GSLYS_00019292001</name>
</gene>
<organism evidence="3 4">
    <name type="scientific">Lymnaea stagnalis</name>
    <name type="common">Great pond snail</name>
    <name type="synonym">Helix stagnalis</name>
    <dbReference type="NCBI Taxonomy" id="6523"/>
    <lineage>
        <taxon>Eukaryota</taxon>
        <taxon>Metazoa</taxon>
        <taxon>Spiralia</taxon>
        <taxon>Lophotrochozoa</taxon>
        <taxon>Mollusca</taxon>
        <taxon>Gastropoda</taxon>
        <taxon>Heterobranchia</taxon>
        <taxon>Euthyneura</taxon>
        <taxon>Panpulmonata</taxon>
        <taxon>Hygrophila</taxon>
        <taxon>Lymnaeoidea</taxon>
        <taxon>Lymnaeidae</taxon>
        <taxon>Lymnaea</taxon>
    </lineage>
</organism>
<dbReference type="InterPro" id="IPR036318">
    <property type="entry name" value="FAD-bd_PCMH-like_sf"/>
</dbReference>
<dbReference type="GO" id="GO:0016899">
    <property type="term" value="F:oxidoreductase activity, acting on the CH-OH group of donors, oxygen as acceptor"/>
    <property type="evidence" value="ECO:0007669"/>
    <property type="project" value="InterPro"/>
</dbReference>
<feature type="domain" description="FAD-binding PCMH-type" evidence="2">
    <location>
        <begin position="112"/>
        <end position="292"/>
    </location>
</feature>
<dbReference type="InterPro" id="IPR016167">
    <property type="entry name" value="FAD-bd_PCMH_sub1"/>
</dbReference>
<feature type="signal peptide" evidence="1">
    <location>
        <begin position="1"/>
        <end position="22"/>
    </location>
</feature>
<evidence type="ECO:0000256" key="1">
    <source>
        <dbReference type="SAM" id="SignalP"/>
    </source>
</evidence>
<dbReference type="InterPro" id="IPR010031">
    <property type="entry name" value="FAD_lactone_oxidase-like"/>
</dbReference>
<dbReference type="Gene3D" id="3.30.465.10">
    <property type="match status" value="1"/>
</dbReference>
<sequence length="592" mass="67023">MATQLQFVFVCLFVCFTCLINARSIKSELEGLEDTFEPLGDEPRRAHAVFRRSALVEEIMGPLSRNVRQVSETTRSQMVYTRMRILLSLLRMHLGATPKVEIFQFNNWDRTINIDQLFYVKPKTVWEVRNVILAARSLGMRVRATGAGHSRSPLYVDEGNIMMDVRDLQRHDGPFMEIIPKTPERNFATLRAMTGVYEIEMNEFLIKNNYTILAEPLNDQETLGGMVAASTHGSTYDEPTYSGIVVEMRLIDSQGRLRRFTLERHPMIMKAAICNLGMFGIMYDITIKIQPAIIVKVVNTFVPLKDLIQNQAALKAQISGNFMNEISWFPFNNLSPDEEAFYRRTGKAPDTWNAGKDILWVRTINPVNASEMVGKNLTGSIYLPSNGSLAGGTETGLLKAKGSVNLARQIPEVSYQYLVHAFPIILPPRWGVETSAAFMVNIDNSFDRPFRALNYMVNKTETQIRMNASTPMNALLPRWFKNHKCCLCPGNEEITMPDDSGKTLVIDFLAPPAQYGFYPAAEAFVEEFKAEKVRPHWGKRHDNIPGIIDVIKNVYGGLLGEFQTQRRLADVDPCDMFMNSYLLAIFGRSPNC</sequence>
<dbReference type="SUPFAM" id="SSF56176">
    <property type="entry name" value="FAD-binding/transporter-associated domain-like"/>
    <property type="match status" value="1"/>
</dbReference>
<evidence type="ECO:0000313" key="3">
    <source>
        <dbReference type="EMBL" id="CAL1545915.1"/>
    </source>
</evidence>
<dbReference type="InterPro" id="IPR006094">
    <property type="entry name" value="Oxid_FAD_bind_N"/>
</dbReference>
<dbReference type="AlphaFoldDB" id="A0AAV2IGG0"/>
<dbReference type="PANTHER" id="PTHR43762:SF1">
    <property type="entry name" value="D-ARABINONO-1,4-LACTONE OXIDASE"/>
    <property type="match status" value="1"/>
</dbReference>
<dbReference type="GO" id="GO:0071949">
    <property type="term" value="F:FAD binding"/>
    <property type="evidence" value="ECO:0007669"/>
    <property type="project" value="InterPro"/>
</dbReference>
<protein>
    <recommendedName>
        <fullName evidence="2">FAD-binding PCMH-type domain-containing protein</fullName>
    </recommendedName>
</protein>
<dbReference type="InterPro" id="IPR016166">
    <property type="entry name" value="FAD-bd_PCMH"/>
</dbReference>
<dbReference type="Gene3D" id="3.30.43.10">
    <property type="entry name" value="Uridine Diphospho-n-acetylenolpyruvylglucosamine Reductase, domain 2"/>
    <property type="match status" value="1"/>
</dbReference>
<dbReference type="Pfam" id="PF01565">
    <property type="entry name" value="FAD_binding_4"/>
    <property type="match status" value="1"/>
</dbReference>
<dbReference type="InterPro" id="IPR016169">
    <property type="entry name" value="FAD-bd_PCMH_sub2"/>
</dbReference>
<evidence type="ECO:0000259" key="2">
    <source>
        <dbReference type="PROSITE" id="PS51387"/>
    </source>
</evidence>
<name>A0AAV2IGG0_LYMST</name>
<dbReference type="PROSITE" id="PS51387">
    <property type="entry name" value="FAD_PCMH"/>
    <property type="match status" value="1"/>
</dbReference>
<comment type="caution">
    <text evidence="3">The sequence shown here is derived from an EMBL/GenBank/DDBJ whole genome shotgun (WGS) entry which is preliminary data.</text>
</comment>
<dbReference type="Proteomes" id="UP001497497">
    <property type="component" value="Unassembled WGS sequence"/>
</dbReference>
<evidence type="ECO:0000313" key="4">
    <source>
        <dbReference type="Proteomes" id="UP001497497"/>
    </source>
</evidence>
<reference evidence="3 4" key="1">
    <citation type="submission" date="2024-04" db="EMBL/GenBank/DDBJ databases">
        <authorList>
            <consortium name="Genoscope - CEA"/>
            <person name="William W."/>
        </authorList>
    </citation>
    <scope>NUCLEOTIDE SEQUENCE [LARGE SCALE GENOMIC DNA]</scope>
</reference>